<dbReference type="SUPFAM" id="SSF140860">
    <property type="entry name" value="Pseudo ankyrin repeat-like"/>
    <property type="match status" value="1"/>
</dbReference>
<feature type="compositionally biased region" description="Basic and acidic residues" evidence="1">
    <location>
        <begin position="180"/>
        <end position="193"/>
    </location>
</feature>
<name>A0AAW1RLH1_9CHLO</name>
<dbReference type="AlphaFoldDB" id="A0AAW1RLH1"/>
<evidence type="ECO:0008006" key="4">
    <source>
        <dbReference type="Google" id="ProtNLM"/>
    </source>
</evidence>
<dbReference type="PANTHER" id="PTHR46586">
    <property type="entry name" value="ANKYRIN REPEAT-CONTAINING PROTEIN"/>
    <property type="match status" value="1"/>
</dbReference>
<sequence length="515" mass="56844">MRRRFIIDESDTDDEAAQPQVPPQPRPQNEQQAAELNKRRRIISDSEFDTNDEAAQAQHEHQHAHQTQLSDISSDVHSDPLSIIPSDSIGDFVLPHHDDELEDWTVDSSTKGDSSGSDSESITTSESDMESVHARPDLDSSDEDDHWTGDSQESWGSFIATTEEDDEDEDEGEGEDENEDAHADGDQDDHKDEDHEDQSPALLSEAAVQAALKGNLSAIETMYAQDHIGGRLPEVLSSHNAQLCKAAARNGHLHILKWALQHRLPRDERVFRAAYYASEDHPDYSMRHRRMDVVKWLRHPGGDELPCPAYLNGTLCKVAAAQGDIGMLTWLRAQGCCWGSASQAAFRNTQVDTLFWITSQEPPCRWTGPRFGDADPVVAAAIKAAATSGEETADKAAFLDILVACCLKHLWGGRQNTIYIAKLVVESGRLGPMRWLMKHECKDLPEDAGAVLFVAAAASNQEPPAKFPKHPEVASDRCFIILAKLVVQFLTSTAKGALAMRCAGCFRHTTPSWAS</sequence>
<reference evidence="2 3" key="1">
    <citation type="journal article" date="2024" name="Nat. Commun.">
        <title>Phylogenomics reveals the evolutionary origins of lichenization in chlorophyte algae.</title>
        <authorList>
            <person name="Puginier C."/>
            <person name="Libourel C."/>
            <person name="Otte J."/>
            <person name="Skaloud P."/>
            <person name="Haon M."/>
            <person name="Grisel S."/>
            <person name="Petersen M."/>
            <person name="Berrin J.G."/>
            <person name="Delaux P.M."/>
            <person name="Dal Grande F."/>
            <person name="Keller J."/>
        </authorList>
    </citation>
    <scope>NUCLEOTIDE SEQUENCE [LARGE SCALE GENOMIC DNA]</scope>
    <source>
        <strain evidence="2 3">SAG 2145</strain>
    </source>
</reference>
<dbReference type="InterPro" id="IPR052050">
    <property type="entry name" value="SecEffector_AnkRepeat"/>
</dbReference>
<dbReference type="Gene3D" id="1.25.40.20">
    <property type="entry name" value="Ankyrin repeat-containing domain"/>
    <property type="match status" value="1"/>
</dbReference>
<protein>
    <recommendedName>
        <fullName evidence="4">Ankyrin repeat protein</fullName>
    </recommendedName>
</protein>
<feature type="compositionally biased region" description="Acidic residues" evidence="1">
    <location>
        <begin position="162"/>
        <end position="179"/>
    </location>
</feature>
<dbReference type="InterPro" id="IPR036770">
    <property type="entry name" value="Ankyrin_rpt-contain_sf"/>
</dbReference>
<feature type="compositionally biased region" description="Low complexity" evidence="1">
    <location>
        <begin position="107"/>
        <end position="126"/>
    </location>
</feature>
<evidence type="ECO:0000256" key="1">
    <source>
        <dbReference type="SAM" id="MobiDB-lite"/>
    </source>
</evidence>
<accession>A0AAW1RLH1</accession>
<evidence type="ECO:0000313" key="2">
    <source>
        <dbReference type="EMBL" id="KAK9834528.1"/>
    </source>
</evidence>
<dbReference type="Proteomes" id="UP001438707">
    <property type="component" value="Unassembled WGS sequence"/>
</dbReference>
<feature type="compositionally biased region" description="Low complexity" evidence="1">
    <location>
        <begin position="79"/>
        <end position="89"/>
    </location>
</feature>
<keyword evidence="3" id="KW-1185">Reference proteome</keyword>
<comment type="caution">
    <text evidence="2">The sequence shown here is derived from an EMBL/GenBank/DDBJ whole genome shotgun (WGS) entry which is preliminary data.</text>
</comment>
<feature type="region of interest" description="Disordered" evidence="1">
    <location>
        <begin position="1"/>
        <end position="199"/>
    </location>
</feature>
<dbReference type="PANTHER" id="PTHR46586:SF3">
    <property type="entry name" value="ANKYRIN REPEAT-CONTAINING PROTEIN"/>
    <property type="match status" value="1"/>
</dbReference>
<gene>
    <name evidence="2" type="ORF">WJX74_003751</name>
</gene>
<dbReference type="EMBL" id="JALJOS010000009">
    <property type="protein sequence ID" value="KAK9834528.1"/>
    <property type="molecule type" value="Genomic_DNA"/>
</dbReference>
<proteinExistence type="predicted"/>
<evidence type="ECO:0000313" key="3">
    <source>
        <dbReference type="Proteomes" id="UP001438707"/>
    </source>
</evidence>
<organism evidence="2 3">
    <name type="scientific">Apatococcus lobatus</name>
    <dbReference type="NCBI Taxonomy" id="904363"/>
    <lineage>
        <taxon>Eukaryota</taxon>
        <taxon>Viridiplantae</taxon>
        <taxon>Chlorophyta</taxon>
        <taxon>core chlorophytes</taxon>
        <taxon>Trebouxiophyceae</taxon>
        <taxon>Chlorellales</taxon>
        <taxon>Chlorellaceae</taxon>
        <taxon>Apatococcus</taxon>
    </lineage>
</organism>